<dbReference type="GO" id="GO:0043161">
    <property type="term" value="P:proteasome-mediated ubiquitin-dependent protein catabolic process"/>
    <property type="evidence" value="ECO:0007669"/>
    <property type="project" value="TreeGrafter"/>
</dbReference>
<dbReference type="OMA" id="SPWKHFR"/>
<evidence type="ECO:0000256" key="7">
    <source>
        <dbReference type="ARBA" id="ARBA00023136"/>
    </source>
</evidence>
<dbReference type="InterPro" id="IPR001841">
    <property type="entry name" value="Znf_RING"/>
</dbReference>
<name>A0A4W3J7E2_CALMI</name>
<dbReference type="STRING" id="7868.ENSCMIP00000028410"/>
<dbReference type="Pfam" id="PF13639">
    <property type="entry name" value="zf-RING_2"/>
    <property type="match status" value="1"/>
</dbReference>
<keyword evidence="13" id="KW-1185">Reference proteome</keyword>
<feature type="transmembrane region" description="Helical" evidence="10">
    <location>
        <begin position="411"/>
        <end position="436"/>
    </location>
</feature>
<dbReference type="GO" id="GO:0016020">
    <property type="term" value="C:membrane"/>
    <property type="evidence" value="ECO:0007669"/>
    <property type="project" value="UniProtKB-SubCell"/>
</dbReference>
<keyword evidence="6 10" id="KW-1133">Transmembrane helix</keyword>
<gene>
    <name evidence="12" type="primary">LOC103187262</name>
</gene>
<keyword evidence="2 10" id="KW-0812">Transmembrane</keyword>
<evidence type="ECO:0000313" key="13">
    <source>
        <dbReference type="Proteomes" id="UP000314986"/>
    </source>
</evidence>
<evidence type="ECO:0000256" key="5">
    <source>
        <dbReference type="ARBA" id="ARBA00022833"/>
    </source>
</evidence>
<feature type="domain" description="RING-type" evidence="11">
    <location>
        <begin position="498"/>
        <end position="536"/>
    </location>
</feature>
<reference evidence="13" key="2">
    <citation type="journal article" date="2007" name="PLoS Biol.">
        <title>Survey sequencing and comparative analysis of the elephant shark (Callorhinchus milii) genome.</title>
        <authorList>
            <person name="Venkatesh B."/>
            <person name="Kirkness E.F."/>
            <person name="Loh Y.H."/>
            <person name="Halpern A.L."/>
            <person name="Lee A.P."/>
            <person name="Johnson J."/>
            <person name="Dandona N."/>
            <person name="Viswanathan L.D."/>
            <person name="Tay A."/>
            <person name="Venter J.C."/>
            <person name="Strausberg R.L."/>
            <person name="Brenner S."/>
        </authorList>
    </citation>
    <scope>NUCLEOTIDE SEQUENCE [LARGE SCALE GENOMIC DNA]</scope>
</reference>
<dbReference type="Gene3D" id="3.30.40.10">
    <property type="entry name" value="Zinc/RING finger domain, C3HC4 (zinc finger)"/>
    <property type="match status" value="1"/>
</dbReference>
<dbReference type="GO" id="GO:0008270">
    <property type="term" value="F:zinc ion binding"/>
    <property type="evidence" value="ECO:0007669"/>
    <property type="project" value="UniProtKB-KW"/>
</dbReference>
<feature type="region of interest" description="Disordered" evidence="9">
    <location>
        <begin position="591"/>
        <end position="617"/>
    </location>
</feature>
<dbReference type="InParanoid" id="A0A4W3J7E2"/>
<dbReference type="GO" id="GO:0036503">
    <property type="term" value="P:ERAD pathway"/>
    <property type="evidence" value="ECO:0007669"/>
    <property type="project" value="TreeGrafter"/>
</dbReference>
<evidence type="ECO:0000256" key="3">
    <source>
        <dbReference type="ARBA" id="ARBA00022723"/>
    </source>
</evidence>
<feature type="region of interest" description="Disordered" evidence="9">
    <location>
        <begin position="546"/>
        <end position="568"/>
    </location>
</feature>
<evidence type="ECO:0000256" key="9">
    <source>
        <dbReference type="SAM" id="MobiDB-lite"/>
    </source>
</evidence>
<evidence type="ECO:0000256" key="1">
    <source>
        <dbReference type="ARBA" id="ARBA00004141"/>
    </source>
</evidence>
<protein>
    <submittedName>
        <fullName evidence="12">Zmp:0000000662</fullName>
    </submittedName>
</protein>
<dbReference type="Pfam" id="PF13705">
    <property type="entry name" value="TRC8_N"/>
    <property type="match status" value="1"/>
</dbReference>
<accession>A0A4W3J7E2</accession>
<feature type="transmembrane region" description="Helical" evidence="10">
    <location>
        <begin position="303"/>
        <end position="329"/>
    </location>
</feature>
<sequence>FSLPVSWPTIPQIKLVTHSMAVCGTLRVVLLTLPLQHLVRLYLYILTVVLLYAGHQSSRNYVLREMEYGYEGAVHRDTAALQRFLTTLTGQLLVCSLCTFFMRTRQLWLFSAHLLPLLARVCMVPLSTLLLLSKLAFVFSSLEVLLFLTSNMFVPYYLAKAGYREVMQVVELFGFLSLGLTLWNRFVIPSLLTVFWLVLFATQLYFYLSSHAQNSSHEGLVFIFLTSVAECCATPYSLVGLTFTVSRLSLGLLALCKFYLQGFSAFVNENLMHRGVTEGITFLLLALQTELMMLQVLQRTFLLSIILFIIVASVLQSMLEITDPIVLALGASRNRTFWKHFRAVTMCLFLLLFPSYMAYKISHFFQMDFWLLIIVSSSALTALQVTGTLFIYVLFMTEDLRQDSAESIDDVIYYVNSGCCVLEFVVAVCVVGYGAAESLWGEWSWMGASVIVVHSYFNVWLRARSGWSSFLLRREASRKISALPHATPHQLTQHADVCAICYQELRSAVITKCGHYYHSSCLRKWLYVQKTCPMCHQPIKPTVPGEGLGAPQQAGAVEQPEAPLPAEGEGRLRDWWRGLASKLVLWLDFGRSSGNAGTGRGRGKKQEGGRGGVPVGN</sequence>
<keyword evidence="3" id="KW-0479">Metal-binding</keyword>
<dbReference type="GO" id="GO:0012505">
    <property type="term" value="C:endomembrane system"/>
    <property type="evidence" value="ECO:0007669"/>
    <property type="project" value="TreeGrafter"/>
</dbReference>
<dbReference type="SMART" id="SM00184">
    <property type="entry name" value="RING"/>
    <property type="match status" value="1"/>
</dbReference>
<dbReference type="InterPro" id="IPR025754">
    <property type="entry name" value="TRC8_N_dom"/>
</dbReference>
<dbReference type="SMART" id="SM00744">
    <property type="entry name" value="RINGv"/>
    <property type="match status" value="1"/>
</dbReference>
<reference evidence="13" key="3">
    <citation type="journal article" date="2014" name="Nature">
        <title>Elephant shark genome provides unique insights into gnathostome evolution.</title>
        <authorList>
            <consortium name="International Elephant Shark Genome Sequencing Consortium"/>
            <person name="Venkatesh B."/>
            <person name="Lee A.P."/>
            <person name="Ravi V."/>
            <person name="Maurya A.K."/>
            <person name="Lian M.M."/>
            <person name="Swann J.B."/>
            <person name="Ohta Y."/>
            <person name="Flajnik M.F."/>
            <person name="Sutoh Y."/>
            <person name="Kasahara M."/>
            <person name="Hoon S."/>
            <person name="Gangu V."/>
            <person name="Roy S.W."/>
            <person name="Irimia M."/>
            <person name="Korzh V."/>
            <person name="Kondrychyn I."/>
            <person name="Lim Z.W."/>
            <person name="Tay B.H."/>
            <person name="Tohari S."/>
            <person name="Kong K.W."/>
            <person name="Ho S."/>
            <person name="Lorente-Galdos B."/>
            <person name="Quilez J."/>
            <person name="Marques-Bonet T."/>
            <person name="Raney B.J."/>
            <person name="Ingham P.W."/>
            <person name="Tay A."/>
            <person name="Hillier L.W."/>
            <person name="Minx P."/>
            <person name="Boehm T."/>
            <person name="Wilson R.K."/>
            <person name="Brenner S."/>
            <person name="Warren W.C."/>
        </authorList>
    </citation>
    <scope>NUCLEOTIDE SEQUENCE [LARGE SCALE GENOMIC DNA]</scope>
</reference>
<evidence type="ECO:0000256" key="10">
    <source>
        <dbReference type="SAM" id="Phobius"/>
    </source>
</evidence>
<reference evidence="12" key="5">
    <citation type="submission" date="2025-09" db="UniProtKB">
        <authorList>
            <consortium name="Ensembl"/>
        </authorList>
    </citation>
    <scope>IDENTIFICATION</scope>
</reference>
<feature type="transmembrane region" description="Helical" evidence="10">
    <location>
        <begin position="114"/>
        <end position="132"/>
    </location>
</feature>
<dbReference type="PANTHER" id="PTHR22763:SF191">
    <property type="entry name" value="RING FINGER PROTEIN 145 HOMOLOG"/>
    <property type="match status" value="1"/>
</dbReference>
<dbReference type="CDD" id="cd16476">
    <property type="entry name" value="RING-H2_RNF139-like"/>
    <property type="match status" value="1"/>
</dbReference>
<proteinExistence type="predicted"/>
<feature type="transmembrane region" description="Helical" evidence="10">
    <location>
        <begin position="341"/>
        <end position="359"/>
    </location>
</feature>
<dbReference type="InterPro" id="IPR050731">
    <property type="entry name" value="HRD1_E3_ubiq-ligases"/>
</dbReference>
<dbReference type="AlphaFoldDB" id="A0A4W3J7E2"/>
<organism evidence="12 13">
    <name type="scientific">Callorhinchus milii</name>
    <name type="common">Ghost shark</name>
    <dbReference type="NCBI Taxonomy" id="7868"/>
    <lineage>
        <taxon>Eukaryota</taxon>
        <taxon>Metazoa</taxon>
        <taxon>Chordata</taxon>
        <taxon>Craniata</taxon>
        <taxon>Vertebrata</taxon>
        <taxon>Chondrichthyes</taxon>
        <taxon>Holocephali</taxon>
        <taxon>Chimaeriformes</taxon>
        <taxon>Callorhinchidae</taxon>
        <taxon>Callorhinchus</taxon>
    </lineage>
</organism>
<evidence type="ECO:0000259" key="11">
    <source>
        <dbReference type="PROSITE" id="PS50089"/>
    </source>
</evidence>
<keyword evidence="7 10" id="KW-0472">Membrane</keyword>
<feature type="transmembrane region" description="Helical" evidence="10">
    <location>
        <begin position="138"/>
        <end position="159"/>
    </location>
</feature>
<dbReference type="SUPFAM" id="SSF57850">
    <property type="entry name" value="RING/U-box"/>
    <property type="match status" value="1"/>
</dbReference>
<dbReference type="InterPro" id="IPR011016">
    <property type="entry name" value="Znf_RING-CH"/>
</dbReference>
<feature type="transmembrane region" description="Helical" evidence="10">
    <location>
        <begin position="189"/>
        <end position="208"/>
    </location>
</feature>
<feature type="transmembrane region" description="Helical" evidence="10">
    <location>
        <begin position="220"/>
        <end position="239"/>
    </location>
</feature>
<evidence type="ECO:0000256" key="6">
    <source>
        <dbReference type="ARBA" id="ARBA00022989"/>
    </source>
</evidence>
<evidence type="ECO:0000256" key="4">
    <source>
        <dbReference type="ARBA" id="ARBA00022771"/>
    </source>
</evidence>
<feature type="transmembrane region" description="Helical" evidence="10">
    <location>
        <begin position="371"/>
        <end position="395"/>
    </location>
</feature>
<dbReference type="Proteomes" id="UP000314986">
    <property type="component" value="Unassembled WGS sequence"/>
</dbReference>
<keyword evidence="5" id="KW-0862">Zinc</keyword>
<reference evidence="12" key="4">
    <citation type="submission" date="2025-08" db="UniProtKB">
        <authorList>
            <consortium name="Ensembl"/>
        </authorList>
    </citation>
    <scope>IDENTIFICATION</scope>
</reference>
<dbReference type="GeneTree" id="ENSGT00940000165044"/>
<feature type="transmembrane region" description="Helical" evidence="10">
    <location>
        <begin position="442"/>
        <end position="461"/>
    </location>
</feature>
<comment type="subcellular location">
    <subcellularLocation>
        <location evidence="1">Membrane</location>
        <topology evidence="1">Multi-pass membrane protein</topology>
    </subcellularLocation>
</comment>
<evidence type="ECO:0000256" key="2">
    <source>
        <dbReference type="ARBA" id="ARBA00022692"/>
    </source>
</evidence>
<evidence type="ECO:0000313" key="12">
    <source>
        <dbReference type="Ensembl" id="ENSCMIP00000028410.1"/>
    </source>
</evidence>
<dbReference type="GO" id="GO:0061630">
    <property type="term" value="F:ubiquitin protein ligase activity"/>
    <property type="evidence" value="ECO:0007669"/>
    <property type="project" value="TreeGrafter"/>
</dbReference>
<dbReference type="InterPro" id="IPR013083">
    <property type="entry name" value="Znf_RING/FYVE/PHD"/>
</dbReference>
<keyword evidence="4 8" id="KW-0863">Zinc-finger</keyword>
<dbReference type="Ensembl" id="ENSCMIT00000028861.1">
    <property type="protein sequence ID" value="ENSCMIP00000028410.1"/>
    <property type="gene ID" value="ENSCMIG00000012341.1"/>
</dbReference>
<dbReference type="PANTHER" id="PTHR22763">
    <property type="entry name" value="RING ZINC FINGER PROTEIN"/>
    <property type="match status" value="1"/>
</dbReference>
<reference evidence="13" key="1">
    <citation type="journal article" date="2006" name="Science">
        <title>Ancient noncoding elements conserved in the human genome.</title>
        <authorList>
            <person name="Venkatesh B."/>
            <person name="Kirkness E.F."/>
            <person name="Loh Y.H."/>
            <person name="Halpern A.L."/>
            <person name="Lee A.P."/>
            <person name="Johnson J."/>
            <person name="Dandona N."/>
            <person name="Viswanathan L.D."/>
            <person name="Tay A."/>
            <person name="Venter J.C."/>
            <person name="Strausberg R.L."/>
            <person name="Brenner S."/>
        </authorList>
    </citation>
    <scope>NUCLEOTIDE SEQUENCE [LARGE SCALE GENOMIC DNA]</scope>
</reference>
<evidence type="ECO:0000256" key="8">
    <source>
        <dbReference type="PROSITE-ProRule" id="PRU00175"/>
    </source>
</evidence>
<dbReference type="PROSITE" id="PS50089">
    <property type="entry name" value="ZF_RING_2"/>
    <property type="match status" value="1"/>
</dbReference>
<feature type="transmembrane region" description="Helical" evidence="10">
    <location>
        <begin position="245"/>
        <end position="267"/>
    </location>
</feature>
<feature type="transmembrane region" description="Helical" evidence="10">
    <location>
        <begin position="41"/>
        <end position="58"/>
    </location>
</feature>